<organism evidence="2 3">
    <name type="scientific">Nocardia goodfellowii</name>
    <dbReference type="NCBI Taxonomy" id="882446"/>
    <lineage>
        <taxon>Bacteria</taxon>
        <taxon>Bacillati</taxon>
        <taxon>Actinomycetota</taxon>
        <taxon>Actinomycetes</taxon>
        <taxon>Mycobacteriales</taxon>
        <taxon>Nocardiaceae</taxon>
        <taxon>Nocardia</taxon>
    </lineage>
</organism>
<protein>
    <recommendedName>
        <fullName evidence="1">DinB-like domain-containing protein</fullName>
    </recommendedName>
</protein>
<dbReference type="Pfam" id="PF12867">
    <property type="entry name" value="DinB_2"/>
    <property type="match status" value="1"/>
</dbReference>
<accession>A0ABS4QLF7</accession>
<proteinExistence type="predicted"/>
<dbReference type="RefSeq" id="WP_209895471.1">
    <property type="nucleotide sequence ID" value="NZ_JAGGMR010000001.1"/>
</dbReference>
<gene>
    <name evidence="2" type="ORF">BJ987_005444</name>
</gene>
<evidence type="ECO:0000313" key="2">
    <source>
        <dbReference type="EMBL" id="MBP2192543.1"/>
    </source>
</evidence>
<evidence type="ECO:0000313" key="3">
    <source>
        <dbReference type="Proteomes" id="UP001519325"/>
    </source>
</evidence>
<dbReference type="EMBL" id="JAGGMR010000001">
    <property type="protein sequence ID" value="MBP2192543.1"/>
    <property type="molecule type" value="Genomic_DNA"/>
</dbReference>
<feature type="domain" description="DinB-like" evidence="1">
    <location>
        <begin position="12"/>
        <end position="162"/>
    </location>
</feature>
<dbReference type="SUPFAM" id="SSF109854">
    <property type="entry name" value="DinB/YfiT-like putative metalloenzymes"/>
    <property type="match status" value="1"/>
</dbReference>
<dbReference type="InterPro" id="IPR034660">
    <property type="entry name" value="DinB/YfiT-like"/>
</dbReference>
<dbReference type="Proteomes" id="UP001519325">
    <property type="component" value="Unassembled WGS sequence"/>
</dbReference>
<keyword evidence="3" id="KW-1185">Reference proteome</keyword>
<sequence>MNSSRSAVLRWQFDLVWSLFEYHLERLETADFLWEPADLCWTLRQDGAGVWVPDWADTEPDPIPVPTIAWISWHIGWWWTVTIDHLRQQPAHDRSEIVWPGPGPAVAEWLSELRTQWVRVLDRIDDTGLDAKATFPWPDADKSVAHTIAWVNAELMKNVAEIGQLRLLRVALGVGGSPSIQPSHGGPE</sequence>
<dbReference type="InterPro" id="IPR024775">
    <property type="entry name" value="DinB-like"/>
</dbReference>
<evidence type="ECO:0000259" key="1">
    <source>
        <dbReference type="Pfam" id="PF12867"/>
    </source>
</evidence>
<reference evidence="2 3" key="1">
    <citation type="submission" date="2021-03" db="EMBL/GenBank/DDBJ databases">
        <title>Sequencing the genomes of 1000 actinobacteria strains.</title>
        <authorList>
            <person name="Klenk H.-P."/>
        </authorList>
    </citation>
    <scope>NUCLEOTIDE SEQUENCE [LARGE SCALE GENOMIC DNA]</scope>
    <source>
        <strain evidence="2 3">DSM 45516</strain>
    </source>
</reference>
<comment type="caution">
    <text evidence="2">The sequence shown here is derived from an EMBL/GenBank/DDBJ whole genome shotgun (WGS) entry which is preliminary data.</text>
</comment>
<name>A0ABS4QLF7_9NOCA</name>